<evidence type="ECO:0000313" key="2">
    <source>
        <dbReference type="EMBL" id="TRX73747.1"/>
    </source>
</evidence>
<reference evidence="2 3" key="1">
    <citation type="submission" date="2019-07" db="EMBL/GenBank/DDBJ databases">
        <title>Pseudomonas mangiferae sp. nov., isolated from bark of mango tree in Thailand.</title>
        <authorList>
            <person name="Srisuk N."/>
            <person name="Anurat P."/>
        </authorList>
    </citation>
    <scope>NUCLEOTIDE SEQUENCE [LARGE SCALE GENOMIC DNA]</scope>
    <source>
        <strain evidence="2 3">DMKU_BBB3-04</strain>
    </source>
</reference>
<keyword evidence="3" id="KW-1185">Reference proteome</keyword>
<sequence>MSRLAFPRGCRWPALVGLLGLLGLAWVQPAAAAAGGLVALAAGSALPLGCLLLALLLPLVDGDWRAVLGPGLARGLAALPGLALLLLPVLLGFGLLYPWVDEQADGFRGLYLWGPAFVLRNLVYLGAWLALGWLARRGSPLRCAQGAIAAVLLGTLAALDWLMALDPHFLSTLFGLLVIIRQLLTGLAFAGLLGLAALTPPRARILRGLLLAGLLLWLYLHVMQLLIVWSVDLPHEIRWYQRRETAGWGLLGAGLAGLQVLLAVGLASPLGSRPAALRLACGAILLGGVLEALWLTLPLLAGIAPAWALALGTLLALLGGVAVLLGLTWPPPAVDPLSDAVPRRTP</sequence>
<feature type="transmembrane region" description="Helical" evidence="1">
    <location>
        <begin position="72"/>
        <end position="100"/>
    </location>
</feature>
<keyword evidence="1" id="KW-0472">Membrane</keyword>
<dbReference type="Proteomes" id="UP000315235">
    <property type="component" value="Unassembled WGS sequence"/>
</dbReference>
<evidence type="ECO:0000256" key="1">
    <source>
        <dbReference type="SAM" id="Phobius"/>
    </source>
</evidence>
<comment type="caution">
    <text evidence="2">The sequence shown here is derived from an EMBL/GenBank/DDBJ whole genome shotgun (WGS) entry which is preliminary data.</text>
</comment>
<feature type="transmembrane region" description="Helical" evidence="1">
    <location>
        <begin position="112"/>
        <end position="134"/>
    </location>
</feature>
<dbReference type="EMBL" id="VJOY01000012">
    <property type="protein sequence ID" value="TRX73747.1"/>
    <property type="molecule type" value="Genomic_DNA"/>
</dbReference>
<feature type="transmembrane region" description="Helical" evidence="1">
    <location>
        <begin position="306"/>
        <end position="327"/>
    </location>
</feature>
<protein>
    <submittedName>
        <fullName evidence="2">Uncharacterized protein</fullName>
    </submittedName>
</protein>
<feature type="transmembrane region" description="Helical" evidence="1">
    <location>
        <begin position="170"/>
        <end position="197"/>
    </location>
</feature>
<proteinExistence type="predicted"/>
<dbReference type="PANTHER" id="PTHR43044:SF1">
    <property type="entry name" value="QUINOL:CYTOCHROME C OXIDOREDUCTASE QUINONE-BINDING SUBUNIT 2"/>
    <property type="match status" value="1"/>
</dbReference>
<keyword evidence="1" id="KW-0812">Transmembrane</keyword>
<organism evidence="2 3">
    <name type="scientific">Pseudomonas mangiferae</name>
    <dbReference type="NCBI Taxonomy" id="2593654"/>
    <lineage>
        <taxon>Bacteria</taxon>
        <taxon>Pseudomonadati</taxon>
        <taxon>Pseudomonadota</taxon>
        <taxon>Gammaproteobacteria</taxon>
        <taxon>Pseudomonadales</taxon>
        <taxon>Pseudomonadaceae</taxon>
        <taxon>Pseudomonas</taxon>
    </lineage>
</organism>
<name>A0A553GW67_9PSED</name>
<feature type="transmembrane region" description="Helical" evidence="1">
    <location>
        <begin position="246"/>
        <end position="267"/>
    </location>
</feature>
<dbReference type="OrthoDB" id="140980at2"/>
<keyword evidence="1" id="KW-1133">Transmembrane helix</keyword>
<feature type="transmembrane region" description="Helical" evidence="1">
    <location>
        <begin position="279"/>
        <end position="300"/>
    </location>
</feature>
<feature type="transmembrane region" description="Helical" evidence="1">
    <location>
        <begin position="42"/>
        <end position="60"/>
    </location>
</feature>
<feature type="transmembrane region" description="Helical" evidence="1">
    <location>
        <begin position="209"/>
        <end position="231"/>
    </location>
</feature>
<feature type="transmembrane region" description="Helical" evidence="1">
    <location>
        <begin position="146"/>
        <end position="164"/>
    </location>
</feature>
<accession>A0A553GW67</accession>
<dbReference type="PANTHER" id="PTHR43044">
    <property type="match status" value="1"/>
</dbReference>
<gene>
    <name evidence="2" type="ORF">FM069_16595</name>
</gene>
<evidence type="ECO:0000313" key="3">
    <source>
        <dbReference type="Proteomes" id="UP000315235"/>
    </source>
</evidence>
<dbReference type="AlphaFoldDB" id="A0A553GW67"/>
<dbReference type="RefSeq" id="WP_143489482.1">
    <property type="nucleotide sequence ID" value="NZ_VJOY01000012.1"/>
</dbReference>